<evidence type="ECO:0000256" key="1">
    <source>
        <dbReference type="SAM" id="Phobius"/>
    </source>
</evidence>
<dbReference type="EMBL" id="SOAG01000012">
    <property type="protein sequence ID" value="TDS58203.1"/>
    <property type="molecule type" value="Genomic_DNA"/>
</dbReference>
<evidence type="ECO:0000313" key="3">
    <source>
        <dbReference type="Proteomes" id="UP000295215"/>
    </source>
</evidence>
<evidence type="ECO:0000313" key="2">
    <source>
        <dbReference type="EMBL" id="TDS58203.1"/>
    </source>
</evidence>
<reference evidence="2 3" key="1">
    <citation type="submission" date="2019-03" db="EMBL/GenBank/DDBJ databases">
        <title>Genomic Encyclopedia of Archaeal and Bacterial Type Strains, Phase II (KMG-II): from individual species to whole genera.</title>
        <authorList>
            <person name="Goeker M."/>
        </authorList>
    </citation>
    <scope>NUCLEOTIDE SEQUENCE [LARGE SCALE GENOMIC DNA]</scope>
    <source>
        <strain evidence="2 3">DSM 28213</strain>
    </source>
</reference>
<feature type="transmembrane region" description="Helical" evidence="1">
    <location>
        <begin position="27"/>
        <end position="43"/>
    </location>
</feature>
<dbReference type="Proteomes" id="UP000295215">
    <property type="component" value="Unassembled WGS sequence"/>
</dbReference>
<protein>
    <submittedName>
        <fullName evidence="2">Uncharacterized protein</fullName>
    </submittedName>
</protein>
<sequence length="47" mass="5497">MYKILSIICIIIGIIPFFLLPKKFYPLFILLLAPIIMLSVKLYKRKG</sequence>
<keyword evidence="1" id="KW-0812">Transmembrane</keyword>
<dbReference type="AlphaFoldDB" id="A0A4R7F4H1"/>
<organism evidence="2 3">
    <name type="scientific">Myroides indicus</name>
    <dbReference type="NCBI Taxonomy" id="1323422"/>
    <lineage>
        <taxon>Bacteria</taxon>
        <taxon>Pseudomonadati</taxon>
        <taxon>Bacteroidota</taxon>
        <taxon>Flavobacteriia</taxon>
        <taxon>Flavobacteriales</taxon>
        <taxon>Flavobacteriaceae</taxon>
        <taxon>Myroides</taxon>
    </lineage>
</organism>
<gene>
    <name evidence="2" type="ORF">C8P70_11234</name>
</gene>
<accession>A0A4R7F4H1</accession>
<name>A0A4R7F4H1_9FLAO</name>
<keyword evidence="3" id="KW-1185">Reference proteome</keyword>
<proteinExistence type="predicted"/>
<feature type="transmembrane region" description="Helical" evidence="1">
    <location>
        <begin position="5"/>
        <end position="21"/>
    </location>
</feature>
<keyword evidence="1" id="KW-0472">Membrane</keyword>
<comment type="caution">
    <text evidence="2">The sequence shown here is derived from an EMBL/GenBank/DDBJ whole genome shotgun (WGS) entry which is preliminary data.</text>
</comment>
<keyword evidence="1" id="KW-1133">Transmembrane helix</keyword>